<proteinExistence type="predicted"/>
<sequence>MYLILRVGKVLLETHLWQLISLRIISQYLKLKLRIRTLKTVATVNLLEFAAVISSLVVLTQAGNGNGNGNGHEKAKTCTIPSKYKSSNRTADDSPAVAAAFVKCSSNSIIEFKKGVDYNIFSPISAKNLTSPIFKILSQPRMR</sequence>
<dbReference type="AlphaFoldDB" id="G2YAX4"/>
<accession>G2YAX4</accession>
<gene>
    <name evidence="1" type="ORF">BofuT4_P103250.1</name>
</gene>
<evidence type="ECO:0000313" key="2">
    <source>
        <dbReference type="Proteomes" id="UP000008177"/>
    </source>
</evidence>
<evidence type="ECO:0000313" key="1">
    <source>
        <dbReference type="EMBL" id="CCD34365.1"/>
    </source>
</evidence>
<dbReference type="Proteomes" id="UP000008177">
    <property type="component" value="Unplaced contigs"/>
</dbReference>
<dbReference type="STRING" id="999810.G2YAX4"/>
<keyword evidence="1" id="KW-0378">Hydrolase</keyword>
<dbReference type="HOGENOM" id="CLU_1805880_0_0_1"/>
<organism evidence="1 2">
    <name type="scientific">Botryotinia fuckeliana (strain T4)</name>
    <name type="common">Noble rot fungus</name>
    <name type="synonym">Botrytis cinerea</name>
    <dbReference type="NCBI Taxonomy" id="999810"/>
    <lineage>
        <taxon>Eukaryota</taxon>
        <taxon>Fungi</taxon>
        <taxon>Dikarya</taxon>
        <taxon>Ascomycota</taxon>
        <taxon>Pezizomycotina</taxon>
        <taxon>Leotiomycetes</taxon>
        <taxon>Helotiales</taxon>
        <taxon>Sclerotiniaceae</taxon>
        <taxon>Botrytis</taxon>
    </lineage>
</organism>
<name>G2YAX4_BOTF4</name>
<dbReference type="GO" id="GO:0016787">
    <property type="term" value="F:hydrolase activity"/>
    <property type="evidence" value="ECO:0007669"/>
    <property type="project" value="UniProtKB-KW"/>
</dbReference>
<reference evidence="2" key="1">
    <citation type="journal article" date="2011" name="PLoS Genet.">
        <title>Genomic analysis of the necrotrophic fungal pathogens Sclerotinia sclerotiorum and Botrytis cinerea.</title>
        <authorList>
            <person name="Amselem J."/>
            <person name="Cuomo C.A."/>
            <person name="van Kan J.A."/>
            <person name="Viaud M."/>
            <person name="Benito E.P."/>
            <person name="Couloux A."/>
            <person name="Coutinho P.M."/>
            <person name="de Vries R.P."/>
            <person name="Dyer P.S."/>
            <person name="Fillinger S."/>
            <person name="Fournier E."/>
            <person name="Gout L."/>
            <person name="Hahn M."/>
            <person name="Kohn L."/>
            <person name="Lapalu N."/>
            <person name="Plummer K.M."/>
            <person name="Pradier J.M."/>
            <person name="Quevillon E."/>
            <person name="Sharon A."/>
            <person name="Simon A."/>
            <person name="ten Have A."/>
            <person name="Tudzynski B."/>
            <person name="Tudzynski P."/>
            <person name="Wincker P."/>
            <person name="Andrew M."/>
            <person name="Anthouard V."/>
            <person name="Beever R.E."/>
            <person name="Beffa R."/>
            <person name="Benoit I."/>
            <person name="Bouzid O."/>
            <person name="Brault B."/>
            <person name="Chen Z."/>
            <person name="Choquer M."/>
            <person name="Collemare J."/>
            <person name="Cotton P."/>
            <person name="Danchin E.G."/>
            <person name="Da Silva C."/>
            <person name="Gautier A."/>
            <person name="Giraud C."/>
            <person name="Giraud T."/>
            <person name="Gonzalez C."/>
            <person name="Grossetete S."/>
            <person name="Guldener U."/>
            <person name="Henrissat B."/>
            <person name="Howlett B.J."/>
            <person name="Kodira C."/>
            <person name="Kretschmer M."/>
            <person name="Lappartient A."/>
            <person name="Leroch M."/>
            <person name="Levis C."/>
            <person name="Mauceli E."/>
            <person name="Neuveglise C."/>
            <person name="Oeser B."/>
            <person name="Pearson M."/>
            <person name="Poulain J."/>
            <person name="Poussereau N."/>
            <person name="Quesneville H."/>
            <person name="Rascle C."/>
            <person name="Schumacher J."/>
            <person name="Segurens B."/>
            <person name="Sexton A."/>
            <person name="Silva E."/>
            <person name="Sirven C."/>
            <person name="Soanes D.M."/>
            <person name="Talbot N.J."/>
            <person name="Templeton M."/>
            <person name="Yandava C."/>
            <person name="Yarden O."/>
            <person name="Zeng Q."/>
            <person name="Rollins J.A."/>
            <person name="Lebrun M.H."/>
            <person name="Dickman M."/>
        </authorList>
    </citation>
    <scope>NUCLEOTIDE SEQUENCE [LARGE SCALE GENOMIC DNA]</scope>
    <source>
        <strain evidence="2">T4</strain>
    </source>
</reference>
<dbReference type="InParanoid" id="G2YAX4"/>
<protein>
    <submittedName>
        <fullName evidence="1">Glycoside hydrolase family 28 protein, partial sequence</fullName>
    </submittedName>
</protein>
<dbReference type="EMBL" id="FQ790308">
    <property type="protein sequence ID" value="CCD34365.1"/>
    <property type="molecule type" value="Genomic_DNA"/>
</dbReference>